<comment type="caution">
    <text evidence="1">The sequence shown here is derived from an EMBL/GenBank/DDBJ whole genome shotgun (WGS) entry which is preliminary data.</text>
</comment>
<dbReference type="AlphaFoldDB" id="A0AAE5UCG0"/>
<organism evidence="1 2">
    <name type="scientific">Priestia megaterium</name>
    <name type="common">Bacillus megaterium</name>
    <dbReference type="NCBI Taxonomy" id="1404"/>
    <lineage>
        <taxon>Bacteria</taxon>
        <taxon>Bacillati</taxon>
        <taxon>Bacillota</taxon>
        <taxon>Bacilli</taxon>
        <taxon>Bacillales</taxon>
        <taxon>Bacillaceae</taxon>
        <taxon>Priestia</taxon>
    </lineage>
</organism>
<evidence type="ECO:0000313" key="1">
    <source>
        <dbReference type="EMBL" id="PES39575.1"/>
    </source>
</evidence>
<evidence type="ECO:0000313" key="2">
    <source>
        <dbReference type="Proteomes" id="UP000220341"/>
    </source>
</evidence>
<proteinExistence type="predicted"/>
<protein>
    <submittedName>
        <fullName evidence="1">Uncharacterized protein</fullName>
    </submittedName>
</protein>
<sequence>MRRLTSRPRKAKPCTEINLIQFVRLWTKLILVCSNLILRDKFKMKNKKKYLNNYMISYIIAKRMRS</sequence>
<dbReference type="Proteomes" id="UP000220341">
    <property type="component" value="Unassembled WGS sequence"/>
</dbReference>
<name>A0AAE5UCG0_PRIMG</name>
<gene>
    <name evidence="1" type="ORF">CN497_11445</name>
</gene>
<accession>A0AAE5UCG0</accession>
<reference evidence="1 2" key="1">
    <citation type="submission" date="2017-09" db="EMBL/GenBank/DDBJ databases">
        <title>Large-scale bioinformatics analysis of Bacillus genomes uncovers conserved roles of natural products in bacterial physiology.</title>
        <authorList>
            <consortium name="Agbiome Team Llc"/>
            <person name="Bleich R.M."/>
            <person name="Kirk G.J."/>
            <person name="Santa Maria K.C."/>
            <person name="Allen S.E."/>
            <person name="Farag S."/>
            <person name="Shank E.A."/>
            <person name="Bowers A."/>
        </authorList>
    </citation>
    <scope>NUCLEOTIDE SEQUENCE [LARGE SCALE GENOMIC DNA]</scope>
    <source>
        <strain evidence="1 2">AFS003013</strain>
    </source>
</reference>
<dbReference type="EMBL" id="NTYW01000009">
    <property type="protein sequence ID" value="PES39575.1"/>
    <property type="molecule type" value="Genomic_DNA"/>
</dbReference>